<reference evidence="2" key="1">
    <citation type="journal article" date="2020" name="mSystems">
        <title>Genome- and Community-Level Interaction Insights into Carbon Utilization and Element Cycling Functions of Hydrothermarchaeota in Hydrothermal Sediment.</title>
        <authorList>
            <person name="Zhou Z."/>
            <person name="Liu Y."/>
            <person name="Xu W."/>
            <person name="Pan J."/>
            <person name="Luo Z.H."/>
            <person name="Li M."/>
        </authorList>
    </citation>
    <scope>NUCLEOTIDE SEQUENCE [LARGE SCALE GENOMIC DNA]</scope>
    <source>
        <strain evidence="3">SpSt-62</strain>
        <strain evidence="2">SpSt-97</strain>
    </source>
</reference>
<evidence type="ECO:0000313" key="2">
    <source>
        <dbReference type="EMBL" id="HGE65908.1"/>
    </source>
</evidence>
<accession>A0A7C3UGV3</accession>
<organism evidence="2">
    <name type="scientific">Geoglobus ahangari</name>
    <dbReference type="NCBI Taxonomy" id="113653"/>
    <lineage>
        <taxon>Archaea</taxon>
        <taxon>Methanobacteriati</taxon>
        <taxon>Methanobacteriota</taxon>
        <taxon>Archaeoglobi</taxon>
        <taxon>Archaeoglobales</taxon>
        <taxon>Archaeoglobaceae</taxon>
        <taxon>Geoglobus</taxon>
    </lineage>
</organism>
<evidence type="ECO:0000313" key="3">
    <source>
        <dbReference type="EMBL" id="HGU59978.1"/>
    </source>
</evidence>
<dbReference type="AlphaFoldDB" id="A0A7C3UGV3"/>
<dbReference type="EMBL" id="DTAK01000067">
    <property type="protein sequence ID" value="HGU59978.1"/>
    <property type="molecule type" value="Genomic_DNA"/>
</dbReference>
<evidence type="ECO:0000256" key="1">
    <source>
        <dbReference type="SAM" id="Phobius"/>
    </source>
</evidence>
<sequence length="131" mass="14574">MNEKGVSTTVEALLLISLSSILVFIVLINFYNLNSSVQRSYALEEAYNVASKIAREVISIADADYAKKRLKIPPTIGGEPYMIIFKDQTIIIENRKVSVSLPVPISLKDSSASSYNVYLIVRDGFLEVKNE</sequence>
<dbReference type="EMBL" id="DTPI01000009">
    <property type="protein sequence ID" value="HGE65908.1"/>
    <property type="molecule type" value="Genomic_DNA"/>
</dbReference>
<evidence type="ECO:0008006" key="4">
    <source>
        <dbReference type="Google" id="ProtNLM"/>
    </source>
</evidence>
<keyword evidence="1" id="KW-1133">Transmembrane helix</keyword>
<feature type="transmembrane region" description="Helical" evidence="1">
    <location>
        <begin position="12"/>
        <end position="31"/>
    </location>
</feature>
<gene>
    <name evidence="3" type="ORF">ENT89_07590</name>
    <name evidence="2" type="ORF">ENX77_02090</name>
</gene>
<dbReference type="Pfam" id="PF23928">
    <property type="entry name" value="DUF7266"/>
    <property type="match status" value="1"/>
</dbReference>
<keyword evidence="1" id="KW-0472">Membrane</keyword>
<proteinExistence type="predicted"/>
<keyword evidence="1" id="KW-0812">Transmembrane</keyword>
<comment type="caution">
    <text evidence="2">The sequence shown here is derived from an EMBL/GenBank/DDBJ whole genome shotgun (WGS) entry which is preliminary data.</text>
</comment>
<name>A0A7C3UGV3_9EURY</name>
<protein>
    <recommendedName>
        <fullName evidence="4">Class III signal peptide-containing protein</fullName>
    </recommendedName>
</protein>
<dbReference type="InterPro" id="IPR055690">
    <property type="entry name" value="DUF7266"/>
</dbReference>